<dbReference type="Proteomes" id="UP001606300">
    <property type="component" value="Unassembled WGS sequence"/>
</dbReference>
<gene>
    <name evidence="1" type="ORF">ACG02S_10845</name>
</gene>
<organism evidence="1 2">
    <name type="scientific">Pelomonas dachongensis</name>
    <dbReference type="NCBI Taxonomy" id="3299029"/>
    <lineage>
        <taxon>Bacteria</taxon>
        <taxon>Pseudomonadati</taxon>
        <taxon>Pseudomonadota</taxon>
        <taxon>Betaproteobacteria</taxon>
        <taxon>Burkholderiales</taxon>
        <taxon>Sphaerotilaceae</taxon>
        <taxon>Roseateles</taxon>
    </lineage>
</organism>
<proteinExistence type="predicted"/>
<reference evidence="1 2" key="1">
    <citation type="submission" date="2024-09" db="EMBL/GenBank/DDBJ databases">
        <title>Novel species of the genus Pelomonas and Roseateles isolated from streams.</title>
        <authorList>
            <person name="Lu H."/>
        </authorList>
    </citation>
    <scope>NUCLEOTIDE SEQUENCE [LARGE SCALE GENOMIC DNA]</scope>
    <source>
        <strain evidence="1 2">DC23W</strain>
    </source>
</reference>
<evidence type="ECO:0000313" key="2">
    <source>
        <dbReference type="Proteomes" id="UP001606300"/>
    </source>
</evidence>
<comment type="caution">
    <text evidence="1">The sequence shown here is derived from an EMBL/GenBank/DDBJ whole genome shotgun (WGS) entry which is preliminary data.</text>
</comment>
<name>A0ABW7EMG7_9BURK</name>
<accession>A0ABW7EMG7</accession>
<dbReference type="EMBL" id="JBIGHY010000003">
    <property type="protein sequence ID" value="MFG6414392.1"/>
    <property type="molecule type" value="Genomic_DNA"/>
</dbReference>
<dbReference type="RefSeq" id="WP_394470467.1">
    <property type="nucleotide sequence ID" value="NZ_JBIGHY010000003.1"/>
</dbReference>
<protein>
    <submittedName>
        <fullName evidence="1">Uncharacterized protein</fullName>
    </submittedName>
</protein>
<sequence length="451" mass="49248">MWVRVPCITRRYHGFSAIVTESVMRRIPLCASLFALCALFPPSFAGPGIALEATTLEQARNGVSRLGFLKKLNAATAEAAATASVNERGDLRTAEGANLLEMMGILQSFVGDTDGAMATFDLRESKRRPRLPAISDAALEGLVAEEAIQAIVEQARSRRVVLINEAHHVPLHRAFTMKLARELRKIGYEYFAAETLIRDGVGAPGSEVTQRDGALIHEPNYAELLRDVGRDGWKVVAYEWLAAPEDAVSGLQRLQLRETAQARNLVEKVLKPHPSAKLLVHVGYFHLDKRPAGNSAGLKLMGAMLRELGATEPLAVDQSTLYSHPHPAMEPGSYRQLINAKAIRIASVLRKADGTAFMLGTPQSAIDLQIIHPPYGNVDGRPAWLMSVAGRQPADIPPALVPTEAPRVVYAFRADDRSLEAIPVDAVLLRPGQEPARLMLPPGRYRLQVED</sequence>
<keyword evidence="2" id="KW-1185">Reference proteome</keyword>
<evidence type="ECO:0000313" key="1">
    <source>
        <dbReference type="EMBL" id="MFG6414392.1"/>
    </source>
</evidence>